<dbReference type="PANTHER" id="PTHR38477">
    <property type="entry name" value="HYPOTHETICAL EXPORTED PROTEIN"/>
    <property type="match status" value="1"/>
</dbReference>
<reference evidence="2" key="1">
    <citation type="submission" date="2021-12" db="EMBL/GenBank/DDBJ databases">
        <authorList>
            <person name="Ulrich A."/>
        </authorList>
    </citation>
    <scope>NUCLEOTIDE SEQUENCE</scope>
    <source>
        <strain evidence="2">A1P009</strain>
    </source>
</reference>
<keyword evidence="3" id="KW-1185">Reference proteome</keyword>
<organism evidence="2 3">
    <name type="scientific">Luteimonas fraxinea</name>
    <dbReference type="NCBI Taxonomy" id="2901869"/>
    <lineage>
        <taxon>Bacteria</taxon>
        <taxon>Pseudomonadati</taxon>
        <taxon>Pseudomonadota</taxon>
        <taxon>Gammaproteobacteria</taxon>
        <taxon>Lysobacterales</taxon>
        <taxon>Lysobacteraceae</taxon>
        <taxon>Luteimonas</taxon>
    </lineage>
</organism>
<dbReference type="RefSeq" id="WP_232137474.1">
    <property type="nucleotide sequence ID" value="NZ_CP089507.1"/>
</dbReference>
<name>A0ABS8UHL7_9GAMM</name>
<comment type="caution">
    <text evidence="2">The sequence shown here is derived from an EMBL/GenBank/DDBJ whole genome shotgun (WGS) entry which is preliminary data.</text>
</comment>
<dbReference type="PANTHER" id="PTHR38477:SF1">
    <property type="entry name" value="MUREIN L,D-TRANSPEPTIDASE CATALYTIC DOMAIN FAMILY PROTEIN"/>
    <property type="match status" value="1"/>
</dbReference>
<proteinExistence type="predicted"/>
<accession>A0ABS8UHL7</accession>
<reference evidence="2" key="2">
    <citation type="journal article" date="2022" name="Syst. Appl. Microbiol.">
        <title>Physiological and genomic characterisation of Luteimonas fraxinea sp. nov., a bacterial species associated with trees tolerant to ash dieback.</title>
        <authorList>
            <person name="Ulrich K."/>
            <person name="Becker R."/>
            <person name="Behrendt U."/>
            <person name="Kube M."/>
            <person name="Schneck V."/>
            <person name="Ulrich A."/>
        </authorList>
    </citation>
    <scope>NUCLEOTIDE SEQUENCE</scope>
    <source>
        <strain evidence="2">A1P009</strain>
    </source>
</reference>
<protein>
    <submittedName>
        <fullName evidence="2">Murein L,D-transpeptidase catalytic domain family protein</fullName>
    </submittedName>
</protein>
<feature type="signal peptide" evidence="1">
    <location>
        <begin position="1"/>
        <end position="23"/>
    </location>
</feature>
<dbReference type="Pfam" id="PF13645">
    <property type="entry name" value="YkuD_2"/>
    <property type="match status" value="1"/>
</dbReference>
<gene>
    <name evidence="2" type="ORF">LTT95_14860</name>
</gene>
<evidence type="ECO:0000313" key="3">
    <source>
        <dbReference type="Proteomes" id="UP001430360"/>
    </source>
</evidence>
<evidence type="ECO:0000256" key="1">
    <source>
        <dbReference type="SAM" id="SignalP"/>
    </source>
</evidence>
<keyword evidence="1" id="KW-0732">Signal</keyword>
<evidence type="ECO:0000313" key="2">
    <source>
        <dbReference type="EMBL" id="MCD9098221.1"/>
    </source>
</evidence>
<sequence length="220" mass="24202">MHTIVARTLLFLSLLATSSMLQAADATLDTLSAAAPALDRDVLSLALDARACAARDHEVGRRLAVIDYSRPSTDVRMWIFDMQTGRLLHAEHVAHGRGSGDNVPTVFSDVEGSYQSSLGLFSTAETYTGQNGYSLRMDGLEPGINGRARERLIVMHGADYVDPEQARRQGRLGRSWGCPAVRDEVTQAVIDDLKDGQLLFVYADDPSWRRDSKLLRCPAR</sequence>
<dbReference type="InterPro" id="IPR032676">
    <property type="entry name" value="YkuD_2"/>
</dbReference>
<feature type="chain" id="PRO_5045325623" evidence="1">
    <location>
        <begin position="24"/>
        <end position="220"/>
    </location>
</feature>
<dbReference type="EMBL" id="JAJQKU010000005">
    <property type="protein sequence ID" value="MCD9098221.1"/>
    <property type="molecule type" value="Genomic_DNA"/>
</dbReference>
<dbReference type="Proteomes" id="UP001430360">
    <property type="component" value="Unassembled WGS sequence"/>
</dbReference>